<feature type="non-terminal residue" evidence="1">
    <location>
        <position position="138"/>
    </location>
</feature>
<dbReference type="EMBL" id="MU001780">
    <property type="protein sequence ID" value="KAF2798579.1"/>
    <property type="molecule type" value="Genomic_DNA"/>
</dbReference>
<name>A0A6A6XQE3_9PLEO</name>
<feature type="non-terminal residue" evidence="1">
    <location>
        <position position="1"/>
    </location>
</feature>
<reference evidence="1" key="1">
    <citation type="journal article" date="2020" name="Stud. Mycol.">
        <title>101 Dothideomycetes genomes: a test case for predicting lifestyles and emergence of pathogens.</title>
        <authorList>
            <person name="Haridas S."/>
            <person name="Albert R."/>
            <person name="Binder M."/>
            <person name="Bloem J."/>
            <person name="Labutti K."/>
            <person name="Salamov A."/>
            <person name="Andreopoulos B."/>
            <person name="Baker S."/>
            <person name="Barry K."/>
            <person name="Bills G."/>
            <person name="Bluhm B."/>
            <person name="Cannon C."/>
            <person name="Castanera R."/>
            <person name="Culley D."/>
            <person name="Daum C."/>
            <person name="Ezra D."/>
            <person name="Gonzalez J."/>
            <person name="Henrissat B."/>
            <person name="Kuo A."/>
            <person name="Liang C."/>
            <person name="Lipzen A."/>
            <person name="Lutzoni F."/>
            <person name="Magnuson J."/>
            <person name="Mondo S."/>
            <person name="Nolan M."/>
            <person name="Ohm R."/>
            <person name="Pangilinan J."/>
            <person name="Park H.-J."/>
            <person name="Ramirez L."/>
            <person name="Alfaro M."/>
            <person name="Sun H."/>
            <person name="Tritt A."/>
            <person name="Yoshinaga Y."/>
            <person name="Zwiers L.-H."/>
            <person name="Turgeon B."/>
            <person name="Goodwin S."/>
            <person name="Spatafora J."/>
            <person name="Crous P."/>
            <person name="Grigoriev I."/>
        </authorList>
    </citation>
    <scope>NUCLEOTIDE SEQUENCE</scope>
    <source>
        <strain evidence="1">CBS 109.77</strain>
    </source>
</reference>
<protein>
    <recommendedName>
        <fullName evidence="3">C2H2-type domain-containing protein</fullName>
    </recommendedName>
</protein>
<organism evidence="1 2">
    <name type="scientific">Melanomma pulvis-pyrius CBS 109.77</name>
    <dbReference type="NCBI Taxonomy" id="1314802"/>
    <lineage>
        <taxon>Eukaryota</taxon>
        <taxon>Fungi</taxon>
        <taxon>Dikarya</taxon>
        <taxon>Ascomycota</taxon>
        <taxon>Pezizomycotina</taxon>
        <taxon>Dothideomycetes</taxon>
        <taxon>Pleosporomycetidae</taxon>
        <taxon>Pleosporales</taxon>
        <taxon>Melanommataceae</taxon>
        <taxon>Melanomma</taxon>
    </lineage>
</organism>
<dbReference type="InterPro" id="IPR039970">
    <property type="entry name" value="TF_Grauzone"/>
</dbReference>
<dbReference type="Proteomes" id="UP000799757">
    <property type="component" value="Unassembled WGS sequence"/>
</dbReference>
<dbReference type="PANTHER" id="PTHR23225">
    <property type="entry name" value="ZINC FINGER PROTEIN"/>
    <property type="match status" value="1"/>
</dbReference>
<evidence type="ECO:0000313" key="1">
    <source>
        <dbReference type="EMBL" id="KAF2798579.1"/>
    </source>
</evidence>
<keyword evidence="2" id="KW-1185">Reference proteome</keyword>
<dbReference type="AlphaFoldDB" id="A0A6A6XQE3"/>
<dbReference type="GO" id="GO:0003700">
    <property type="term" value="F:DNA-binding transcription factor activity"/>
    <property type="evidence" value="ECO:0007669"/>
    <property type="project" value="InterPro"/>
</dbReference>
<sequence length="138" mass="16118">RSFPCPLAAYGCQLIASSKNEWKRHVGTQHIKISFWRCDLCTTTIDSDDNRTVYHNHFNRKVFFTQHLLCMHGAPTHHPSLDPTKYLVTEENIAQHQQRCHQTIPDTPPQSSCLFCYRIFTGPASWEERMEHVGRHLE</sequence>
<proteinExistence type="predicted"/>
<dbReference type="OrthoDB" id="5388486at2759"/>
<accession>A0A6A6XQE3</accession>
<dbReference type="PANTHER" id="PTHR23225:SF2">
    <property type="entry name" value="AT09679P-RELATED"/>
    <property type="match status" value="1"/>
</dbReference>
<gene>
    <name evidence="1" type="ORF">K505DRAFT_209168</name>
</gene>
<evidence type="ECO:0000313" key="2">
    <source>
        <dbReference type="Proteomes" id="UP000799757"/>
    </source>
</evidence>
<evidence type="ECO:0008006" key="3">
    <source>
        <dbReference type="Google" id="ProtNLM"/>
    </source>
</evidence>